<reference evidence="1 2" key="2">
    <citation type="journal article" date="2022" name="Mol. Ecol. Resour.">
        <title>The genomes of chicory, endive, great burdock and yacon provide insights into Asteraceae paleo-polyploidization history and plant inulin production.</title>
        <authorList>
            <person name="Fan W."/>
            <person name="Wang S."/>
            <person name="Wang H."/>
            <person name="Wang A."/>
            <person name="Jiang F."/>
            <person name="Liu H."/>
            <person name="Zhao H."/>
            <person name="Xu D."/>
            <person name="Zhang Y."/>
        </authorList>
    </citation>
    <scope>NUCLEOTIDE SEQUENCE [LARGE SCALE GENOMIC DNA]</scope>
    <source>
        <strain evidence="2">cv. Yunnan</strain>
        <tissue evidence="1">Leaves</tissue>
    </source>
</reference>
<proteinExistence type="predicted"/>
<accession>A0ACB9K633</accession>
<name>A0ACB9K633_9ASTR</name>
<protein>
    <submittedName>
        <fullName evidence="1">Uncharacterized protein</fullName>
    </submittedName>
</protein>
<reference evidence="2" key="1">
    <citation type="journal article" date="2022" name="Mol. Ecol. Resour.">
        <title>The genomes of chicory, endive, great burdock and yacon provide insights into Asteraceae palaeo-polyploidization history and plant inulin production.</title>
        <authorList>
            <person name="Fan W."/>
            <person name="Wang S."/>
            <person name="Wang H."/>
            <person name="Wang A."/>
            <person name="Jiang F."/>
            <person name="Liu H."/>
            <person name="Zhao H."/>
            <person name="Xu D."/>
            <person name="Zhang Y."/>
        </authorList>
    </citation>
    <scope>NUCLEOTIDE SEQUENCE [LARGE SCALE GENOMIC DNA]</scope>
    <source>
        <strain evidence="2">cv. Yunnan</strain>
    </source>
</reference>
<evidence type="ECO:0000313" key="2">
    <source>
        <dbReference type="Proteomes" id="UP001056120"/>
    </source>
</evidence>
<dbReference type="Proteomes" id="UP001056120">
    <property type="component" value="Linkage Group LG01"/>
</dbReference>
<evidence type="ECO:0000313" key="1">
    <source>
        <dbReference type="EMBL" id="KAI3827712.1"/>
    </source>
</evidence>
<keyword evidence="2" id="KW-1185">Reference proteome</keyword>
<gene>
    <name evidence="1" type="ORF">L1987_01795</name>
</gene>
<organism evidence="1 2">
    <name type="scientific">Smallanthus sonchifolius</name>
    <dbReference type="NCBI Taxonomy" id="185202"/>
    <lineage>
        <taxon>Eukaryota</taxon>
        <taxon>Viridiplantae</taxon>
        <taxon>Streptophyta</taxon>
        <taxon>Embryophyta</taxon>
        <taxon>Tracheophyta</taxon>
        <taxon>Spermatophyta</taxon>
        <taxon>Magnoliopsida</taxon>
        <taxon>eudicotyledons</taxon>
        <taxon>Gunneridae</taxon>
        <taxon>Pentapetalae</taxon>
        <taxon>asterids</taxon>
        <taxon>campanulids</taxon>
        <taxon>Asterales</taxon>
        <taxon>Asteraceae</taxon>
        <taxon>Asteroideae</taxon>
        <taxon>Heliantheae alliance</taxon>
        <taxon>Millerieae</taxon>
        <taxon>Smallanthus</taxon>
    </lineage>
</organism>
<dbReference type="EMBL" id="CM042018">
    <property type="protein sequence ID" value="KAI3827712.1"/>
    <property type="molecule type" value="Genomic_DNA"/>
</dbReference>
<sequence>MDSEADEHVSDDLLIESPTHVFPHHLPDYVVIDVDLTTVVDHLQDDFNDILVSQSENIPHLSPPFAVADDVPDIHSLDLPQLSPTRSIAEDNPGFPESRHRLCMWHVMKKLPSKIYVHKEIIKGKFNCYISNTQEVDGKLLYSVAHLDRHNHLTNTFQVNFDHSDNSATCSCMGYTRIAYPCRHVFCVYRVNAVDRIPSQYIANRWRRDILPKRIFSIQNIYGVNNNPESVLRSQILDLITDCVDVLRGDTDDLTVFANQLKEIKSNILDKDHCASNPEALEA</sequence>
<comment type="caution">
    <text evidence="1">The sequence shown here is derived from an EMBL/GenBank/DDBJ whole genome shotgun (WGS) entry which is preliminary data.</text>
</comment>